<gene>
    <name evidence="11" type="ORF">EFB08_17985</name>
</gene>
<dbReference type="Gene3D" id="2.60.40.1120">
    <property type="entry name" value="Carboxypeptidase-like, regulatory domain"/>
    <property type="match status" value="1"/>
</dbReference>
<proteinExistence type="inferred from homology"/>
<evidence type="ECO:0000259" key="10">
    <source>
        <dbReference type="Pfam" id="PF07715"/>
    </source>
</evidence>
<organism evidence="11 12">
    <name type="scientific">Rufibacter latericius</name>
    <dbReference type="NCBI Taxonomy" id="2487040"/>
    <lineage>
        <taxon>Bacteria</taxon>
        <taxon>Pseudomonadati</taxon>
        <taxon>Bacteroidota</taxon>
        <taxon>Cytophagia</taxon>
        <taxon>Cytophagales</taxon>
        <taxon>Hymenobacteraceae</taxon>
        <taxon>Rufibacter</taxon>
    </lineage>
</organism>
<evidence type="ECO:0000256" key="8">
    <source>
        <dbReference type="PROSITE-ProRule" id="PRU01360"/>
    </source>
</evidence>
<dbReference type="PANTHER" id="PTHR30069">
    <property type="entry name" value="TONB-DEPENDENT OUTER MEMBRANE RECEPTOR"/>
    <property type="match status" value="1"/>
</dbReference>
<keyword evidence="5" id="KW-0732">Signal</keyword>
<sequence length="1041" mass="113964">MIKHLFILILVIGSLQAYGQTRVSGRVTSGNTSEVLAGVTVLEKGNPTNGVTTDSDGRYTLSVAGTNAVLVFSFIGYETREVPVGNQQTIDIGLRESARSLDEVVVTAFGVEQERRSLSYAVQEVDSRLIQETNQPNALNALRGRVAGVSIQSAGGAPGAGATIVIRGINSLNPNANNQPLFVIDGIPISNQTDLTGGRPTATPADLNVGRGGETFTNTNRFADINPDDIATISVLKGPAASALYGLRASNGAVIITTKSGQAGKTTFNFRTSVSVDDVYRTPPMQDRYGRGFNGIYNPADYRSDGPPIPAGERIYDQWDQVFSTGHQYQNNFSVSGGTEQATFYGSVGRLDQTGVVPNSEFDRTTVKLTGSLKASERLRIDGSANFINSNSLNPRNGVGGSGVISYASRYAPDVDMFNYLNPDGTQFRYATQLDNPFFFAENAYQEEDLNRIIGNMGLNYKFTDWLSLDYRAGIDYYNNQRRIITRPTVLIAATTRGSINEQTLTYQEINSNLLLTGERQLSESFGLTVSLGNQITTINTTDVAGFGSNFILPDFNSVNNLGQYTVRSFPTERNIIGAFGDAKLNYKETVFLNVTGRNDWSSTLPEQNRSFFYPSVSLAYIFSETLGISQNRFFNYGKLRASYAEVGKDAAPYLLGTYYSTLAPFLGVAGIRRSEVIGSETLRPERTKGWEFGVELAFLGNRVKLDANYALQNSVDQIVPIPTSRAIGFTTYVANAGEIQNRVLELVLDAEVLKAGNFSWNSIFNFTRLRGEVISMPEGVDVITFQPESPWVKQRIQTGGRPGDWYGWALSRVNSPGDPAHGRLVIFNGYPDVNNNWRGVPLASDTHIGNAFPDYEGGWNNSFSFKNFNFSFLINFRKGGEAFDINRRMRYGSAGGESPTGAETDLRNRLVIFDGVVNRGTTEAPVWEENTTPVVIDVSTLYSQAFRYRLAKEFNGFQDASVLRLQNVSLSYSLPKTLLAKTPFTNVTASVTGNNLWMTSPFIGFDPEQSAYGPGSNVFGYVGTNIPATRSIYFGLNVTL</sequence>
<evidence type="ECO:0000256" key="9">
    <source>
        <dbReference type="SAM" id="MobiDB-lite"/>
    </source>
</evidence>
<reference evidence="11 12" key="1">
    <citation type="submission" date="2018-11" db="EMBL/GenBank/DDBJ databases">
        <title>Rufibacter latericius sp. nov., isolated from water in Baiyang Lake.</title>
        <authorList>
            <person name="Yang Y."/>
        </authorList>
    </citation>
    <scope>NUCLEOTIDE SEQUENCE [LARGE SCALE GENOMIC DNA]</scope>
    <source>
        <strain evidence="11 12">R-22-1c-1</strain>
    </source>
</reference>
<dbReference type="RefSeq" id="WP_123128353.1">
    <property type="nucleotide sequence ID" value="NZ_RJJD01000015.1"/>
</dbReference>
<name>A0A3M9MCY7_9BACT</name>
<dbReference type="GO" id="GO:0044718">
    <property type="term" value="P:siderophore transmembrane transport"/>
    <property type="evidence" value="ECO:0007669"/>
    <property type="project" value="TreeGrafter"/>
</dbReference>
<comment type="similarity">
    <text evidence="8">Belongs to the TonB-dependent receptor family.</text>
</comment>
<dbReference type="Gene3D" id="2.170.130.10">
    <property type="entry name" value="TonB-dependent receptor, plug domain"/>
    <property type="match status" value="1"/>
</dbReference>
<evidence type="ECO:0000256" key="1">
    <source>
        <dbReference type="ARBA" id="ARBA00004571"/>
    </source>
</evidence>
<comment type="caution">
    <text evidence="11">The sequence shown here is derived from an EMBL/GenBank/DDBJ whole genome shotgun (WGS) entry which is preliminary data.</text>
</comment>
<evidence type="ECO:0000313" key="12">
    <source>
        <dbReference type="Proteomes" id="UP000272117"/>
    </source>
</evidence>
<feature type="domain" description="TonB-dependent receptor plug" evidence="10">
    <location>
        <begin position="116"/>
        <end position="253"/>
    </location>
</feature>
<dbReference type="GO" id="GO:0009279">
    <property type="term" value="C:cell outer membrane"/>
    <property type="evidence" value="ECO:0007669"/>
    <property type="project" value="UniProtKB-SubCell"/>
</dbReference>
<evidence type="ECO:0000256" key="2">
    <source>
        <dbReference type="ARBA" id="ARBA00022448"/>
    </source>
</evidence>
<evidence type="ECO:0000256" key="3">
    <source>
        <dbReference type="ARBA" id="ARBA00022452"/>
    </source>
</evidence>
<dbReference type="InterPro" id="IPR023996">
    <property type="entry name" value="TonB-dep_OMP_SusC/RagA"/>
</dbReference>
<dbReference type="NCBIfam" id="TIGR04056">
    <property type="entry name" value="OMP_RagA_SusC"/>
    <property type="match status" value="1"/>
</dbReference>
<dbReference type="SUPFAM" id="SSF56935">
    <property type="entry name" value="Porins"/>
    <property type="match status" value="1"/>
</dbReference>
<dbReference type="InterPro" id="IPR039426">
    <property type="entry name" value="TonB-dep_rcpt-like"/>
</dbReference>
<evidence type="ECO:0000313" key="11">
    <source>
        <dbReference type="EMBL" id="RNI23431.1"/>
    </source>
</evidence>
<dbReference type="SUPFAM" id="SSF49464">
    <property type="entry name" value="Carboxypeptidase regulatory domain-like"/>
    <property type="match status" value="1"/>
</dbReference>
<keyword evidence="6 8" id="KW-0472">Membrane</keyword>
<dbReference type="InterPro" id="IPR037066">
    <property type="entry name" value="Plug_dom_sf"/>
</dbReference>
<evidence type="ECO:0000256" key="4">
    <source>
        <dbReference type="ARBA" id="ARBA00022692"/>
    </source>
</evidence>
<dbReference type="NCBIfam" id="TIGR04057">
    <property type="entry name" value="SusC_RagA_signa"/>
    <property type="match status" value="1"/>
</dbReference>
<dbReference type="InterPro" id="IPR008969">
    <property type="entry name" value="CarboxyPept-like_regulatory"/>
</dbReference>
<evidence type="ECO:0000256" key="7">
    <source>
        <dbReference type="ARBA" id="ARBA00023237"/>
    </source>
</evidence>
<dbReference type="InterPro" id="IPR036942">
    <property type="entry name" value="Beta-barrel_TonB_sf"/>
</dbReference>
<evidence type="ECO:0000256" key="5">
    <source>
        <dbReference type="ARBA" id="ARBA00022729"/>
    </source>
</evidence>
<keyword evidence="4 8" id="KW-0812">Transmembrane</keyword>
<protein>
    <submittedName>
        <fullName evidence="11">SusC/RagA family TonB-linked outer membrane protein</fullName>
    </submittedName>
</protein>
<dbReference type="Gene3D" id="2.40.170.20">
    <property type="entry name" value="TonB-dependent receptor, beta-barrel domain"/>
    <property type="match status" value="1"/>
</dbReference>
<keyword evidence="12" id="KW-1185">Reference proteome</keyword>
<evidence type="ECO:0000256" key="6">
    <source>
        <dbReference type="ARBA" id="ARBA00023136"/>
    </source>
</evidence>
<feature type="region of interest" description="Disordered" evidence="9">
    <location>
        <begin position="194"/>
        <end position="213"/>
    </location>
</feature>
<dbReference type="PANTHER" id="PTHR30069:SF29">
    <property type="entry name" value="HEMOGLOBIN AND HEMOGLOBIN-HAPTOGLOBIN-BINDING PROTEIN 1-RELATED"/>
    <property type="match status" value="1"/>
</dbReference>
<dbReference type="PROSITE" id="PS52016">
    <property type="entry name" value="TONB_DEPENDENT_REC_3"/>
    <property type="match status" value="1"/>
</dbReference>
<dbReference type="InterPro" id="IPR012910">
    <property type="entry name" value="Plug_dom"/>
</dbReference>
<comment type="subcellular location">
    <subcellularLocation>
        <location evidence="1 8">Cell outer membrane</location>
        <topology evidence="1 8">Multi-pass membrane protein</topology>
    </subcellularLocation>
</comment>
<dbReference type="GO" id="GO:0015344">
    <property type="term" value="F:siderophore uptake transmembrane transporter activity"/>
    <property type="evidence" value="ECO:0007669"/>
    <property type="project" value="TreeGrafter"/>
</dbReference>
<keyword evidence="2 8" id="KW-0813">Transport</keyword>
<dbReference type="EMBL" id="RJJD01000015">
    <property type="protein sequence ID" value="RNI23431.1"/>
    <property type="molecule type" value="Genomic_DNA"/>
</dbReference>
<keyword evidence="3 8" id="KW-1134">Transmembrane beta strand</keyword>
<dbReference type="InterPro" id="IPR023997">
    <property type="entry name" value="TonB-dep_OMP_SusC/RagA_CS"/>
</dbReference>
<dbReference type="Pfam" id="PF07715">
    <property type="entry name" value="Plug"/>
    <property type="match status" value="1"/>
</dbReference>
<dbReference type="Proteomes" id="UP000272117">
    <property type="component" value="Unassembled WGS sequence"/>
</dbReference>
<keyword evidence="7 8" id="KW-0998">Cell outer membrane</keyword>
<accession>A0A3M9MCY7</accession>
<dbReference type="Pfam" id="PF13715">
    <property type="entry name" value="CarbopepD_reg_2"/>
    <property type="match status" value="1"/>
</dbReference>
<dbReference type="AlphaFoldDB" id="A0A3M9MCY7"/>
<dbReference type="OrthoDB" id="9768177at2"/>